<dbReference type="InterPro" id="IPR001173">
    <property type="entry name" value="Glyco_trans_2-like"/>
</dbReference>
<organism evidence="3 4">
    <name type="scientific">Cryomorpha ignava</name>
    <dbReference type="NCBI Taxonomy" id="101383"/>
    <lineage>
        <taxon>Bacteria</taxon>
        <taxon>Pseudomonadati</taxon>
        <taxon>Bacteroidota</taxon>
        <taxon>Flavobacteriia</taxon>
        <taxon>Flavobacteriales</taxon>
        <taxon>Cryomorphaceae</taxon>
        <taxon>Cryomorpha</taxon>
    </lineage>
</organism>
<evidence type="ECO:0000313" key="4">
    <source>
        <dbReference type="Proteomes" id="UP000486602"/>
    </source>
</evidence>
<feature type="domain" description="Glycosyltransferase 2-like" evidence="2">
    <location>
        <begin position="4"/>
        <end position="145"/>
    </location>
</feature>
<dbReference type="RefSeq" id="WP_163286217.1">
    <property type="nucleotide sequence ID" value="NZ_JAAGVY010000034.1"/>
</dbReference>
<dbReference type="InterPro" id="IPR029044">
    <property type="entry name" value="Nucleotide-diphossugar_trans"/>
</dbReference>
<accession>A0A7K3WV83</accession>
<keyword evidence="4" id="KW-1185">Reference proteome</keyword>
<dbReference type="Proteomes" id="UP000486602">
    <property type="component" value="Unassembled WGS sequence"/>
</dbReference>
<dbReference type="Pfam" id="PF00535">
    <property type="entry name" value="Glycos_transf_2"/>
    <property type="match status" value="1"/>
</dbReference>
<dbReference type="SUPFAM" id="SSF53448">
    <property type="entry name" value="Nucleotide-diphospho-sugar transferases"/>
    <property type="match status" value="1"/>
</dbReference>
<gene>
    <name evidence="3" type="ORF">G3O08_15070</name>
</gene>
<dbReference type="AlphaFoldDB" id="A0A7K3WV83"/>
<dbReference type="PANTHER" id="PTHR43630:SF2">
    <property type="entry name" value="GLYCOSYLTRANSFERASE"/>
    <property type="match status" value="1"/>
</dbReference>
<evidence type="ECO:0000259" key="2">
    <source>
        <dbReference type="Pfam" id="PF00535"/>
    </source>
</evidence>
<protein>
    <submittedName>
        <fullName evidence="3">Glycosyltransferase family 2 protein</fullName>
    </submittedName>
</protein>
<comment type="similarity">
    <text evidence="1">Belongs to the glycosyltransferase 2 family. WaaE/KdtX subfamily.</text>
</comment>
<dbReference type="GO" id="GO:0016740">
    <property type="term" value="F:transferase activity"/>
    <property type="evidence" value="ECO:0007669"/>
    <property type="project" value="UniProtKB-KW"/>
</dbReference>
<dbReference type="EMBL" id="JAAGVY010000034">
    <property type="protein sequence ID" value="NEN24822.1"/>
    <property type="molecule type" value="Genomic_DNA"/>
</dbReference>
<comment type="caution">
    <text evidence="3">The sequence shown here is derived from an EMBL/GenBank/DDBJ whole genome shotgun (WGS) entry which is preliminary data.</text>
</comment>
<evidence type="ECO:0000256" key="1">
    <source>
        <dbReference type="ARBA" id="ARBA00038494"/>
    </source>
</evidence>
<proteinExistence type="inferred from homology"/>
<name>A0A7K3WV83_9FLAO</name>
<reference evidence="3 4" key="1">
    <citation type="submission" date="2020-02" db="EMBL/GenBank/DDBJ databases">
        <title>Out from the shadows clarifying the taxonomy of the family Cryomorphaceae and related taxa by utilizing the GTDB taxonomic framework.</title>
        <authorList>
            <person name="Bowman J.P."/>
        </authorList>
    </citation>
    <scope>NUCLEOTIDE SEQUENCE [LARGE SCALE GENOMIC DNA]</scope>
    <source>
        <strain evidence="3 4">QSSC 1-22</strain>
    </source>
</reference>
<dbReference type="Gene3D" id="3.90.550.10">
    <property type="entry name" value="Spore Coat Polysaccharide Biosynthesis Protein SpsA, Chain A"/>
    <property type="match status" value="1"/>
</dbReference>
<evidence type="ECO:0000313" key="3">
    <source>
        <dbReference type="EMBL" id="NEN24822.1"/>
    </source>
</evidence>
<keyword evidence="3" id="KW-0808">Transferase</keyword>
<sequence length="250" mass="29053">MKISAVIITYNEERNIERCLNSLSGVADEIIIVDSFSTDKTADLCRKFDVNFVQHPFADFAAQKNFGNSLTENKFVLSLDADEALSESLRESIINWKTNSYTDALQINRLTNYCGKWIKHGGWYPDAKYRLFDKAKARWTGEKVHEYLEIDNDAVKGKLNGDLFHYSFYTIEQHLTTINKYSTLKAEINFEKGKKASLFKILFAPWFKFLKIYFLKAAFRDGWRGFVIAKNSAYSDFLKHAKLRQMELEN</sequence>
<dbReference type="PANTHER" id="PTHR43630">
    <property type="entry name" value="POLY-BETA-1,6-N-ACETYL-D-GLUCOSAMINE SYNTHASE"/>
    <property type="match status" value="1"/>
</dbReference>
<dbReference type="CDD" id="cd02511">
    <property type="entry name" value="Beta4Glucosyltransferase"/>
    <property type="match status" value="1"/>
</dbReference>